<keyword evidence="4 7" id="KW-0472">Membrane</keyword>
<dbReference type="Proteomes" id="UP000799778">
    <property type="component" value="Unassembled WGS sequence"/>
</dbReference>
<evidence type="ECO:0000256" key="4">
    <source>
        <dbReference type="ARBA" id="ARBA00023136"/>
    </source>
</evidence>
<dbReference type="InterPro" id="IPR052337">
    <property type="entry name" value="SAT4-like"/>
</dbReference>
<name>A0A6A5XHK4_9PLEO</name>
<keyword evidence="2 7" id="KW-0812">Transmembrane</keyword>
<feature type="transmembrane region" description="Helical" evidence="7">
    <location>
        <begin position="150"/>
        <end position="174"/>
    </location>
</feature>
<keyword evidence="3 7" id="KW-1133">Transmembrane helix</keyword>
<dbReference type="EMBL" id="ML978072">
    <property type="protein sequence ID" value="KAF2012755.1"/>
    <property type="molecule type" value="Genomic_DNA"/>
</dbReference>
<dbReference type="GeneID" id="54283485"/>
<evidence type="ECO:0000256" key="1">
    <source>
        <dbReference type="ARBA" id="ARBA00004141"/>
    </source>
</evidence>
<feature type="transmembrane region" description="Helical" evidence="7">
    <location>
        <begin position="200"/>
        <end position="220"/>
    </location>
</feature>
<dbReference type="RefSeq" id="XP_033381094.1">
    <property type="nucleotide sequence ID" value="XM_033526088.1"/>
</dbReference>
<evidence type="ECO:0000259" key="8">
    <source>
        <dbReference type="Pfam" id="PF20684"/>
    </source>
</evidence>
<feature type="transmembrane region" description="Helical" evidence="7">
    <location>
        <begin position="232"/>
        <end position="254"/>
    </location>
</feature>
<feature type="compositionally biased region" description="Polar residues" evidence="6">
    <location>
        <begin position="373"/>
        <end position="384"/>
    </location>
</feature>
<evidence type="ECO:0000313" key="10">
    <source>
        <dbReference type="Proteomes" id="UP000799778"/>
    </source>
</evidence>
<organism evidence="9 10">
    <name type="scientific">Aaosphaeria arxii CBS 175.79</name>
    <dbReference type="NCBI Taxonomy" id="1450172"/>
    <lineage>
        <taxon>Eukaryota</taxon>
        <taxon>Fungi</taxon>
        <taxon>Dikarya</taxon>
        <taxon>Ascomycota</taxon>
        <taxon>Pezizomycotina</taxon>
        <taxon>Dothideomycetes</taxon>
        <taxon>Pleosporomycetidae</taxon>
        <taxon>Pleosporales</taxon>
        <taxon>Pleosporales incertae sedis</taxon>
        <taxon>Aaosphaeria</taxon>
    </lineage>
</organism>
<keyword evidence="10" id="KW-1185">Reference proteome</keyword>
<dbReference type="OrthoDB" id="444631at2759"/>
<evidence type="ECO:0000256" key="7">
    <source>
        <dbReference type="SAM" id="Phobius"/>
    </source>
</evidence>
<dbReference type="GO" id="GO:0016020">
    <property type="term" value="C:membrane"/>
    <property type="evidence" value="ECO:0007669"/>
    <property type="project" value="UniProtKB-SubCell"/>
</dbReference>
<reference evidence="9" key="1">
    <citation type="journal article" date="2020" name="Stud. Mycol.">
        <title>101 Dothideomycetes genomes: a test case for predicting lifestyles and emergence of pathogens.</title>
        <authorList>
            <person name="Haridas S."/>
            <person name="Albert R."/>
            <person name="Binder M."/>
            <person name="Bloem J."/>
            <person name="Labutti K."/>
            <person name="Salamov A."/>
            <person name="Andreopoulos B."/>
            <person name="Baker S."/>
            <person name="Barry K."/>
            <person name="Bills G."/>
            <person name="Bluhm B."/>
            <person name="Cannon C."/>
            <person name="Castanera R."/>
            <person name="Culley D."/>
            <person name="Daum C."/>
            <person name="Ezra D."/>
            <person name="Gonzalez J."/>
            <person name="Henrissat B."/>
            <person name="Kuo A."/>
            <person name="Liang C."/>
            <person name="Lipzen A."/>
            <person name="Lutzoni F."/>
            <person name="Magnuson J."/>
            <person name="Mondo S."/>
            <person name="Nolan M."/>
            <person name="Ohm R."/>
            <person name="Pangilinan J."/>
            <person name="Park H.-J."/>
            <person name="Ramirez L."/>
            <person name="Alfaro M."/>
            <person name="Sun H."/>
            <person name="Tritt A."/>
            <person name="Yoshinaga Y."/>
            <person name="Zwiers L.-H."/>
            <person name="Turgeon B."/>
            <person name="Goodwin S."/>
            <person name="Spatafora J."/>
            <person name="Crous P."/>
            <person name="Grigoriev I."/>
        </authorList>
    </citation>
    <scope>NUCLEOTIDE SEQUENCE</scope>
    <source>
        <strain evidence="9">CBS 175.79</strain>
    </source>
</reference>
<feature type="transmembrane region" description="Helical" evidence="7">
    <location>
        <begin position="114"/>
        <end position="138"/>
    </location>
</feature>
<dbReference type="Pfam" id="PF20684">
    <property type="entry name" value="Fung_rhodopsin"/>
    <property type="match status" value="1"/>
</dbReference>
<proteinExistence type="inferred from homology"/>
<sequence>MDQLPMMRLTYDLATIYRIEHAGRVSLPVSRTIAVFFFGIACIAAIGRLIVCLTIRRRLYFDDYVLFFGLASLGAAMGVYIKFSWLIYVLNIIKYDPTVIPTVSDLQDIMNAQAINYSLMALMWSAIFPVKLCFLITFKVLILNMSQRIVVWYWTTLTLVFLVWGFLITESFIICPYTGDALLQHCTPETPYKLTIAGNWFAFVFDAITDLMIVAIPVYILRNVRIRLTQKVAIASFLCLSSAMVVLAIVRLSLSRYKGWGDLATQYILLFIEACVAITMASVAAYRAVFVEHSRQRDREEQALPEEQRRVHHINGKHFQLKEIPADSLSGRVKQLRQDHEGRYLERPKTGGPNLSTVLSFVQKVGRGESHVTGASTHNLNSVGSIDDSTKRKDSII</sequence>
<evidence type="ECO:0000256" key="3">
    <source>
        <dbReference type="ARBA" id="ARBA00022989"/>
    </source>
</evidence>
<comment type="subcellular location">
    <subcellularLocation>
        <location evidence="1">Membrane</location>
        <topology evidence="1">Multi-pass membrane protein</topology>
    </subcellularLocation>
</comment>
<comment type="similarity">
    <text evidence="5">Belongs to the SAT4 family.</text>
</comment>
<feature type="region of interest" description="Disordered" evidence="6">
    <location>
        <begin position="372"/>
        <end position="397"/>
    </location>
</feature>
<dbReference type="PANTHER" id="PTHR33048:SF92">
    <property type="entry name" value="INTEGRAL MEMBRANE PROTEIN"/>
    <property type="match status" value="1"/>
</dbReference>
<dbReference type="AlphaFoldDB" id="A0A6A5XHK4"/>
<protein>
    <recommendedName>
        <fullName evidence="8">Rhodopsin domain-containing protein</fullName>
    </recommendedName>
</protein>
<evidence type="ECO:0000256" key="6">
    <source>
        <dbReference type="SAM" id="MobiDB-lite"/>
    </source>
</evidence>
<accession>A0A6A5XHK4</accession>
<evidence type="ECO:0000256" key="2">
    <source>
        <dbReference type="ARBA" id="ARBA00022692"/>
    </source>
</evidence>
<feature type="transmembrane region" description="Helical" evidence="7">
    <location>
        <begin position="33"/>
        <end position="53"/>
    </location>
</feature>
<feature type="transmembrane region" description="Helical" evidence="7">
    <location>
        <begin position="65"/>
        <end position="88"/>
    </location>
</feature>
<feature type="transmembrane region" description="Helical" evidence="7">
    <location>
        <begin position="266"/>
        <end position="289"/>
    </location>
</feature>
<feature type="compositionally biased region" description="Basic and acidic residues" evidence="6">
    <location>
        <begin position="388"/>
        <end position="397"/>
    </location>
</feature>
<feature type="domain" description="Rhodopsin" evidence="8">
    <location>
        <begin position="48"/>
        <end position="290"/>
    </location>
</feature>
<gene>
    <name evidence="9" type="ORF">BU24DRAFT_412086</name>
</gene>
<dbReference type="InterPro" id="IPR049326">
    <property type="entry name" value="Rhodopsin_dom_fungi"/>
</dbReference>
<evidence type="ECO:0000313" key="9">
    <source>
        <dbReference type="EMBL" id="KAF2012755.1"/>
    </source>
</evidence>
<evidence type="ECO:0000256" key="5">
    <source>
        <dbReference type="ARBA" id="ARBA00038359"/>
    </source>
</evidence>
<dbReference type="PANTHER" id="PTHR33048">
    <property type="entry name" value="PTH11-LIKE INTEGRAL MEMBRANE PROTEIN (AFU_ORTHOLOGUE AFUA_5G11245)"/>
    <property type="match status" value="1"/>
</dbReference>